<reference evidence="5 6" key="1">
    <citation type="submission" date="2015-09" db="EMBL/GenBank/DDBJ databases">
        <authorList>
            <consortium name="Pathogen Informatics"/>
        </authorList>
    </citation>
    <scope>NUCLEOTIDE SEQUENCE [LARGE SCALE GENOMIC DNA]</scope>
    <source>
        <strain evidence="5 6">2789STDY5834889</strain>
    </source>
</reference>
<dbReference type="FunFam" id="3.90.400.10:FF:000002">
    <property type="entry name" value="Sucrose isomerase"/>
    <property type="match status" value="1"/>
</dbReference>
<dbReference type="RefSeq" id="WP_055171680.1">
    <property type="nucleotide sequence ID" value="NZ_CZBX01000004.1"/>
</dbReference>
<evidence type="ECO:0000313" key="6">
    <source>
        <dbReference type="Proteomes" id="UP000078383"/>
    </source>
</evidence>
<dbReference type="InterPro" id="IPR006047">
    <property type="entry name" value="GH13_cat_dom"/>
</dbReference>
<evidence type="ECO:0000256" key="1">
    <source>
        <dbReference type="ARBA" id="ARBA00008061"/>
    </source>
</evidence>
<dbReference type="InterPro" id="IPR045857">
    <property type="entry name" value="O16G_dom_2"/>
</dbReference>
<name>A0A174ZM52_9FIRM</name>
<dbReference type="PANTHER" id="PTHR10357:SF179">
    <property type="entry name" value="NEUTRAL AND BASIC AMINO ACID TRANSPORT PROTEIN RBAT"/>
    <property type="match status" value="1"/>
</dbReference>
<comment type="similarity">
    <text evidence="1">Belongs to the glycosyl hydrolase 13 family.</text>
</comment>
<evidence type="ECO:0000313" key="5">
    <source>
        <dbReference type="EMBL" id="CUQ85011.1"/>
    </source>
</evidence>
<dbReference type="SMART" id="SM00642">
    <property type="entry name" value="Aamy"/>
    <property type="match status" value="1"/>
</dbReference>
<dbReference type="Gene3D" id="2.60.40.1180">
    <property type="entry name" value="Golgi alpha-mannosidase II"/>
    <property type="match status" value="1"/>
</dbReference>
<keyword evidence="3 5" id="KW-0326">Glycosidase</keyword>
<proteinExistence type="inferred from homology"/>
<dbReference type="Gene3D" id="3.20.20.80">
    <property type="entry name" value="Glycosidases"/>
    <property type="match status" value="1"/>
</dbReference>
<dbReference type="InterPro" id="IPR017853">
    <property type="entry name" value="GH"/>
</dbReference>
<gene>
    <name evidence="5" type="primary">malL_3</name>
    <name evidence="5" type="ORF">ERS852502_01053</name>
</gene>
<dbReference type="SUPFAM" id="SSF51011">
    <property type="entry name" value="Glycosyl hydrolase domain"/>
    <property type="match status" value="1"/>
</dbReference>
<evidence type="ECO:0000256" key="2">
    <source>
        <dbReference type="ARBA" id="ARBA00022801"/>
    </source>
</evidence>
<dbReference type="FunFam" id="2.60.40.1180:FF:000007">
    <property type="entry name" value="Sucrose isomerase"/>
    <property type="match status" value="1"/>
</dbReference>
<dbReference type="GO" id="GO:0004556">
    <property type="term" value="F:alpha-amylase activity"/>
    <property type="evidence" value="ECO:0007669"/>
    <property type="project" value="TreeGrafter"/>
</dbReference>
<evidence type="ECO:0000256" key="3">
    <source>
        <dbReference type="ARBA" id="ARBA00023295"/>
    </source>
</evidence>
<dbReference type="Proteomes" id="UP000078383">
    <property type="component" value="Unassembled WGS sequence"/>
</dbReference>
<evidence type="ECO:0000259" key="4">
    <source>
        <dbReference type="SMART" id="SM00642"/>
    </source>
</evidence>
<organism evidence="5 6">
    <name type="scientific">[Ruminococcus] torques</name>
    <dbReference type="NCBI Taxonomy" id="33039"/>
    <lineage>
        <taxon>Bacteria</taxon>
        <taxon>Bacillati</taxon>
        <taxon>Bacillota</taxon>
        <taxon>Clostridia</taxon>
        <taxon>Lachnospirales</taxon>
        <taxon>Lachnospiraceae</taxon>
        <taxon>Mediterraneibacter</taxon>
    </lineage>
</organism>
<dbReference type="InterPro" id="IPR013780">
    <property type="entry name" value="Glyco_hydro_b"/>
</dbReference>
<dbReference type="EMBL" id="CZBX01000004">
    <property type="protein sequence ID" value="CUQ85011.1"/>
    <property type="molecule type" value="Genomic_DNA"/>
</dbReference>
<accession>A0A174ZM52</accession>
<dbReference type="PANTHER" id="PTHR10357">
    <property type="entry name" value="ALPHA-AMYLASE FAMILY MEMBER"/>
    <property type="match status" value="1"/>
</dbReference>
<keyword evidence="2 5" id="KW-0378">Hydrolase</keyword>
<dbReference type="OrthoDB" id="9805159at2"/>
<dbReference type="NCBIfam" id="NF008183">
    <property type="entry name" value="PRK10933.1"/>
    <property type="match status" value="1"/>
</dbReference>
<dbReference type="SUPFAM" id="SSF51445">
    <property type="entry name" value="(Trans)glycosidases"/>
    <property type="match status" value="1"/>
</dbReference>
<protein>
    <submittedName>
        <fullName evidence="5">Oligo-1,6-glucosidase</fullName>
        <ecNumber evidence="5">3.2.1.10</ecNumber>
    </submittedName>
</protein>
<dbReference type="GO" id="GO:0004574">
    <property type="term" value="F:oligo-1,6-glucosidase activity"/>
    <property type="evidence" value="ECO:0007669"/>
    <property type="project" value="UniProtKB-EC"/>
</dbReference>
<dbReference type="AlphaFoldDB" id="A0A174ZM52"/>
<dbReference type="FunFam" id="3.20.20.80:FF:000064">
    <property type="entry name" value="Oligo-1,6-glucosidase"/>
    <property type="match status" value="2"/>
</dbReference>
<dbReference type="CDD" id="cd11333">
    <property type="entry name" value="AmyAc_SI_OligoGlu_DGase"/>
    <property type="match status" value="1"/>
</dbReference>
<dbReference type="Pfam" id="PF00128">
    <property type="entry name" value="Alpha-amylase"/>
    <property type="match status" value="1"/>
</dbReference>
<sequence length="563" mass="66260">MEKKWWQSSVVYQIYPRSFADSNGDGMGDIPGITGKIEYLKKLGVNVLWICPIYQSPQDDNGYDISDYRTVYPEFGTMEDMKILIQKCQDNDIKIIMDLVVNHTSDEHPWFIEAKKSLDNPYRDYYIWRKGEDGQPPNDLMSNFGGSAWEYSPETDEYYLHFYSKKQPDLNWENPKLRQEIYDMMNWWLDQGIAGFRMDVIDLIGKIPDQKIKENGPMLHKYLQEMNEATFGHRDSMTVGECWGATPEIGRLYTDPARKELSMIFQFEQIQLDKKPGGQRWDLKPLYLPDLKYVFSKWQTELEGHGWNSLFWNNHDLPRIVSRWGNDGDYRVLSAKMLATLLHGMKGTPYIYQGEEIGMTNVPFQTIDEFPDIETQNIYQERLKAGFTEEETMYAIRAKARDNARTPMQWNAEKNAGFTEGIPWYRVNPNYKEINVEQALADPESVFYHYQKLIQLRKEHEVMVYGTYQLLFPEDEDLYIYTRTLEEEKWLIVCNFHEKTRKLQCKRAGQVMLSNYADTPAAEKITELRPYEAVIYQMESWDANHGERGQDHSSDFEADIELV</sequence>
<dbReference type="Gene3D" id="3.90.400.10">
    <property type="entry name" value="Oligo-1,6-glucosidase, Domain 2"/>
    <property type="match status" value="1"/>
</dbReference>
<dbReference type="GO" id="GO:0009313">
    <property type="term" value="P:oligosaccharide catabolic process"/>
    <property type="evidence" value="ECO:0007669"/>
    <property type="project" value="TreeGrafter"/>
</dbReference>
<dbReference type="EC" id="3.2.1.10" evidence="5"/>
<feature type="domain" description="Glycosyl hydrolase family 13 catalytic" evidence="4">
    <location>
        <begin position="13"/>
        <end position="405"/>
    </location>
</feature>